<dbReference type="EMBL" id="JBHTCR010000002">
    <property type="protein sequence ID" value="MFC7345994.1"/>
    <property type="molecule type" value="Genomic_DNA"/>
</dbReference>
<dbReference type="RefSeq" id="WP_378174450.1">
    <property type="nucleotide sequence ID" value="NZ_JBHTCR010000002.1"/>
</dbReference>
<protein>
    <submittedName>
        <fullName evidence="1">Uncharacterized protein</fullName>
    </submittedName>
</protein>
<proteinExistence type="predicted"/>
<evidence type="ECO:0000313" key="2">
    <source>
        <dbReference type="Proteomes" id="UP001596550"/>
    </source>
</evidence>
<comment type="caution">
    <text evidence="1">The sequence shown here is derived from an EMBL/GenBank/DDBJ whole genome shotgun (WGS) entry which is preliminary data.</text>
</comment>
<organism evidence="1 2">
    <name type="scientific">Chryseobacterium zhengzhouense</name>
    <dbReference type="NCBI Taxonomy" id="1636086"/>
    <lineage>
        <taxon>Bacteria</taxon>
        <taxon>Pseudomonadati</taxon>
        <taxon>Bacteroidota</taxon>
        <taxon>Flavobacteriia</taxon>
        <taxon>Flavobacteriales</taxon>
        <taxon>Weeksellaceae</taxon>
        <taxon>Chryseobacterium group</taxon>
        <taxon>Chryseobacterium</taxon>
    </lineage>
</organism>
<accession>A0ABW2LXL1</accession>
<sequence length="47" mass="5644">MIKILDDEEIERYCQWYLGSEAKSIGYGLEDYESTKERLIEFKNSYS</sequence>
<name>A0ABW2LXL1_9FLAO</name>
<reference evidence="2" key="1">
    <citation type="journal article" date="2019" name="Int. J. Syst. Evol. Microbiol.">
        <title>The Global Catalogue of Microorganisms (GCM) 10K type strain sequencing project: providing services to taxonomists for standard genome sequencing and annotation.</title>
        <authorList>
            <consortium name="The Broad Institute Genomics Platform"/>
            <consortium name="The Broad Institute Genome Sequencing Center for Infectious Disease"/>
            <person name="Wu L."/>
            <person name="Ma J."/>
        </authorList>
    </citation>
    <scope>NUCLEOTIDE SEQUENCE [LARGE SCALE GENOMIC DNA]</scope>
    <source>
        <strain evidence="2">CCUG 54781</strain>
    </source>
</reference>
<keyword evidence="2" id="KW-1185">Reference proteome</keyword>
<evidence type="ECO:0000313" key="1">
    <source>
        <dbReference type="EMBL" id="MFC7345994.1"/>
    </source>
</evidence>
<dbReference type="Proteomes" id="UP001596550">
    <property type="component" value="Unassembled WGS sequence"/>
</dbReference>
<gene>
    <name evidence="1" type="ORF">ACFQO9_04585</name>
</gene>